<proteinExistence type="predicted"/>
<dbReference type="AlphaFoldDB" id="A0A6P6XMA6"/>
<dbReference type="OMA" id="NWWARKD"/>
<feature type="compositionally biased region" description="Basic and acidic residues" evidence="2">
    <location>
        <begin position="8"/>
        <end position="26"/>
    </location>
</feature>
<evidence type="ECO:0000256" key="1">
    <source>
        <dbReference type="SAM" id="Coils"/>
    </source>
</evidence>
<name>A0A6P6XMA6_DERPT</name>
<evidence type="ECO:0000256" key="2">
    <source>
        <dbReference type="SAM" id="MobiDB-lite"/>
    </source>
</evidence>
<keyword evidence="1" id="KW-0175">Coiled coil</keyword>
<feature type="compositionally biased region" description="Low complexity" evidence="2">
    <location>
        <begin position="115"/>
        <end position="127"/>
    </location>
</feature>
<accession>A0A6P6XMA6</accession>
<dbReference type="KEGG" id="dpte:113788800"/>
<feature type="region of interest" description="Disordered" evidence="2">
    <location>
        <begin position="87"/>
        <end position="128"/>
    </location>
</feature>
<sequence>MKIMTTKKPQEEIYDHTEITPMRNEENVDNNTEEDTEDDNDRIESEPSINKRIPISISDIEQQRIDNDDQGKHSIIGRRLLKRSLNMMMMKNSESKSKIDKKHNQDDDESTKSIDNNNNNDNDQQQNWWARKDLRLRKLQKKLDQEERQMMELMYGFSL</sequence>
<dbReference type="RefSeq" id="XP_027194056.1">
    <property type="nucleotide sequence ID" value="XM_027338255.1"/>
</dbReference>
<gene>
    <name evidence="4" type="primary">LOC113788800</name>
</gene>
<dbReference type="Proteomes" id="UP000515146">
    <property type="component" value="Unplaced"/>
</dbReference>
<keyword evidence="3" id="KW-1185">Reference proteome</keyword>
<feature type="region of interest" description="Disordered" evidence="2">
    <location>
        <begin position="1"/>
        <end position="73"/>
    </location>
</feature>
<organism evidence="3 4">
    <name type="scientific">Dermatophagoides pteronyssinus</name>
    <name type="common">European house dust mite</name>
    <dbReference type="NCBI Taxonomy" id="6956"/>
    <lineage>
        <taxon>Eukaryota</taxon>
        <taxon>Metazoa</taxon>
        <taxon>Ecdysozoa</taxon>
        <taxon>Arthropoda</taxon>
        <taxon>Chelicerata</taxon>
        <taxon>Arachnida</taxon>
        <taxon>Acari</taxon>
        <taxon>Acariformes</taxon>
        <taxon>Sarcoptiformes</taxon>
        <taxon>Astigmata</taxon>
        <taxon>Psoroptidia</taxon>
        <taxon>Analgoidea</taxon>
        <taxon>Pyroglyphidae</taxon>
        <taxon>Dermatophagoidinae</taxon>
        <taxon>Dermatophagoides</taxon>
    </lineage>
</organism>
<feature type="coiled-coil region" evidence="1">
    <location>
        <begin position="129"/>
        <end position="156"/>
    </location>
</feature>
<feature type="compositionally biased region" description="Acidic residues" evidence="2">
    <location>
        <begin position="27"/>
        <end position="41"/>
    </location>
</feature>
<feature type="compositionally biased region" description="Basic and acidic residues" evidence="2">
    <location>
        <begin position="61"/>
        <end position="72"/>
    </location>
</feature>
<dbReference type="InParanoid" id="A0A6P6XMA6"/>
<protein>
    <submittedName>
        <fullName evidence="4">Protein NRDE2 homolog</fullName>
    </submittedName>
</protein>
<evidence type="ECO:0000313" key="4">
    <source>
        <dbReference type="RefSeq" id="XP_027194056.1"/>
    </source>
</evidence>
<evidence type="ECO:0000313" key="3">
    <source>
        <dbReference type="Proteomes" id="UP000515146"/>
    </source>
</evidence>
<reference evidence="4" key="1">
    <citation type="submission" date="2025-08" db="UniProtKB">
        <authorList>
            <consortium name="RefSeq"/>
        </authorList>
    </citation>
    <scope>IDENTIFICATION</scope>
    <source>
        <strain evidence="4">Airmid</strain>
    </source>
</reference>
<feature type="compositionally biased region" description="Basic and acidic residues" evidence="2">
    <location>
        <begin position="93"/>
        <end position="105"/>
    </location>
</feature>